<dbReference type="Gene3D" id="3.40.50.410">
    <property type="entry name" value="von Willebrand factor, type A domain"/>
    <property type="match status" value="1"/>
</dbReference>
<dbReference type="STRING" id="42251.A0A2T6ZWJ3"/>
<feature type="compositionally biased region" description="Polar residues" evidence="1">
    <location>
        <begin position="1"/>
        <end position="10"/>
    </location>
</feature>
<dbReference type="InterPro" id="IPR036465">
    <property type="entry name" value="vWFA_dom_sf"/>
</dbReference>
<feature type="compositionally biased region" description="Basic and acidic residues" evidence="1">
    <location>
        <begin position="34"/>
        <end position="45"/>
    </location>
</feature>
<name>A0A2T6ZWJ3_TUBBO</name>
<protein>
    <recommendedName>
        <fullName evidence="4">VWFA domain-containing protein</fullName>
    </recommendedName>
</protein>
<evidence type="ECO:0008006" key="4">
    <source>
        <dbReference type="Google" id="ProtNLM"/>
    </source>
</evidence>
<dbReference type="OrthoDB" id="2142040at2759"/>
<keyword evidence="3" id="KW-1185">Reference proteome</keyword>
<dbReference type="PANTHER" id="PTHR34706:SF3">
    <property type="entry name" value="ANKYRIN REPEAT PROTEIN (AFU_ORTHOLOGUE AFUA_7G06200)"/>
    <property type="match status" value="1"/>
</dbReference>
<reference evidence="2 3" key="1">
    <citation type="submission" date="2017-04" db="EMBL/GenBank/DDBJ databases">
        <title>Draft genome sequence of Tuber borchii Vittad., a whitish edible truffle.</title>
        <authorList>
            <consortium name="DOE Joint Genome Institute"/>
            <person name="Murat C."/>
            <person name="Kuo A."/>
            <person name="Barry K.W."/>
            <person name="Clum A."/>
            <person name="Dockter R.B."/>
            <person name="Fauchery L."/>
            <person name="Iotti M."/>
            <person name="Kohler A."/>
            <person name="Labutti K."/>
            <person name="Lindquist E.A."/>
            <person name="Lipzen A."/>
            <person name="Ohm R.A."/>
            <person name="Wang M."/>
            <person name="Grigoriev I.V."/>
            <person name="Zambonelli A."/>
            <person name="Martin F.M."/>
        </authorList>
    </citation>
    <scope>NUCLEOTIDE SEQUENCE [LARGE SCALE GENOMIC DNA]</scope>
    <source>
        <strain evidence="2 3">Tbo3840</strain>
    </source>
</reference>
<accession>A0A2T6ZWJ3</accession>
<evidence type="ECO:0000256" key="1">
    <source>
        <dbReference type="SAM" id="MobiDB-lite"/>
    </source>
</evidence>
<evidence type="ECO:0000313" key="3">
    <source>
        <dbReference type="Proteomes" id="UP000244722"/>
    </source>
</evidence>
<dbReference type="Proteomes" id="UP000244722">
    <property type="component" value="Unassembled WGS sequence"/>
</dbReference>
<comment type="caution">
    <text evidence="2">The sequence shown here is derived from an EMBL/GenBank/DDBJ whole genome shotgun (WGS) entry which is preliminary data.</text>
</comment>
<dbReference type="PANTHER" id="PTHR34706">
    <property type="entry name" value="SLR1338 PROTEIN"/>
    <property type="match status" value="1"/>
</dbReference>
<evidence type="ECO:0000313" key="2">
    <source>
        <dbReference type="EMBL" id="PUU79847.1"/>
    </source>
</evidence>
<dbReference type="AlphaFoldDB" id="A0A2T6ZWJ3"/>
<gene>
    <name evidence="2" type="ORF">B9Z19DRAFT_1022673</name>
</gene>
<dbReference type="EMBL" id="NESQ01000080">
    <property type="protein sequence ID" value="PUU79847.1"/>
    <property type="molecule type" value="Genomic_DNA"/>
</dbReference>
<feature type="region of interest" description="Disordered" evidence="1">
    <location>
        <begin position="1"/>
        <end position="68"/>
    </location>
</feature>
<proteinExistence type="predicted"/>
<feature type="compositionally biased region" description="Basic and acidic residues" evidence="1">
    <location>
        <begin position="11"/>
        <end position="25"/>
    </location>
</feature>
<dbReference type="SUPFAM" id="SSF53300">
    <property type="entry name" value="vWA-like"/>
    <property type="match status" value="1"/>
</dbReference>
<sequence>MSTTPPVTRQQAKELGVEPKQKVDSGDQSSTDSDYSKHGENTDDRESQEEQQATAEPKEKAVPSSEMISQGLKDLVREHRKGLENMYGTTEEELNKSLEEPIKRGEEMVRRLISDMECTFEVAKDLTALTLYDLAILIDDSDSMISEEEGQRKKTLIQLIDHITDIYSLANESGVFAMRFMNRSGGKKNWKEKSEKYLSEHKYGGVTRIGTELKKKILDKFAIGNSNQRKPLLVLIITDGAVEGEKKGHLKNVIRDCVNERKGAGKGFEAVTFQFSRIGDDPGAAQLLIDLDQDPDLGDYIDVLPVEFDLKHQLEEDKWFVLPKILLGAILPKWDEQDYYNYIRGEDHLAKKKKAAEDADSGSDWEDK</sequence>
<organism evidence="2 3">
    <name type="scientific">Tuber borchii</name>
    <name type="common">White truffle</name>
    <dbReference type="NCBI Taxonomy" id="42251"/>
    <lineage>
        <taxon>Eukaryota</taxon>
        <taxon>Fungi</taxon>
        <taxon>Dikarya</taxon>
        <taxon>Ascomycota</taxon>
        <taxon>Pezizomycotina</taxon>
        <taxon>Pezizomycetes</taxon>
        <taxon>Pezizales</taxon>
        <taxon>Tuberaceae</taxon>
        <taxon>Tuber</taxon>
    </lineage>
</organism>